<evidence type="ECO:0000313" key="1">
    <source>
        <dbReference type="EMBL" id="MBC3792862.1"/>
    </source>
</evidence>
<protein>
    <submittedName>
        <fullName evidence="1">Uncharacterized protein</fullName>
    </submittedName>
</protein>
<accession>A0ABR6W8G3</accession>
<organism evidence="1 2">
    <name type="scientific">Spirosoma utsteinense</name>
    <dbReference type="NCBI Taxonomy" id="2585773"/>
    <lineage>
        <taxon>Bacteria</taxon>
        <taxon>Pseudomonadati</taxon>
        <taxon>Bacteroidota</taxon>
        <taxon>Cytophagia</taxon>
        <taxon>Cytophagales</taxon>
        <taxon>Cytophagaceae</taxon>
        <taxon>Spirosoma</taxon>
    </lineage>
</organism>
<dbReference type="Proteomes" id="UP000700732">
    <property type="component" value="Unassembled WGS sequence"/>
</dbReference>
<dbReference type="EMBL" id="VFIA01000020">
    <property type="protein sequence ID" value="MBC3792862.1"/>
    <property type="molecule type" value="Genomic_DNA"/>
</dbReference>
<evidence type="ECO:0000313" key="2">
    <source>
        <dbReference type="Proteomes" id="UP000700732"/>
    </source>
</evidence>
<keyword evidence="2" id="KW-1185">Reference proteome</keyword>
<reference evidence="1 2" key="1">
    <citation type="submission" date="2019-06" db="EMBL/GenBank/DDBJ databases">
        <title>Spirosoma utsteinense sp. nov. isolated from Antarctic ice-free soils.</title>
        <authorList>
            <person name="Tahon G."/>
        </authorList>
    </citation>
    <scope>NUCLEOTIDE SEQUENCE [LARGE SCALE GENOMIC DNA]</scope>
    <source>
        <strain evidence="1 2">LMG 31447</strain>
    </source>
</reference>
<proteinExistence type="predicted"/>
<sequence>MRGKPGTSTSTAEQLGHIRYSSFIRDCFADINEVLFPFGAQVYQ</sequence>
<comment type="caution">
    <text evidence="1">The sequence shown here is derived from an EMBL/GenBank/DDBJ whole genome shotgun (WGS) entry which is preliminary data.</text>
</comment>
<name>A0ABR6W8G3_9BACT</name>
<gene>
    <name evidence="1" type="ORF">FH603_3376</name>
</gene>